<protein>
    <submittedName>
        <fullName evidence="1">Uncharacterized protein</fullName>
    </submittedName>
</protein>
<comment type="caution">
    <text evidence="1">The sequence shown here is derived from an EMBL/GenBank/DDBJ whole genome shotgun (WGS) entry which is preliminary data.</text>
</comment>
<evidence type="ECO:0000313" key="1">
    <source>
        <dbReference type="EMBL" id="KAJ1182165.1"/>
    </source>
</evidence>
<keyword evidence="2" id="KW-1185">Reference proteome</keyword>
<name>A0AAV7U053_PLEWA</name>
<gene>
    <name evidence="1" type="ORF">NDU88_007359</name>
</gene>
<proteinExistence type="predicted"/>
<accession>A0AAV7U053</accession>
<sequence length="138" mass="16030">MGLAPALNETRREWEGPFFKKSLCVCPRFGVLRLQETHWQIRDCFFNRGAMQKHWSPVTIRDSDLVMVDNHMRTGLKRQDTTLRTMVKGNPQFAPFKLENGVRGFHKVRSGTGWARVMFFVGPRIFCKAEVFSLALVR</sequence>
<evidence type="ECO:0000313" key="2">
    <source>
        <dbReference type="Proteomes" id="UP001066276"/>
    </source>
</evidence>
<organism evidence="1 2">
    <name type="scientific">Pleurodeles waltl</name>
    <name type="common">Iberian ribbed newt</name>
    <dbReference type="NCBI Taxonomy" id="8319"/>
    <lineage>
        <taxon>Eukaryota</taxon>
        <taxon>Metazoa</taxon>
        <taxon>Chordata</taxon>
        <taxon>Craniata</taxon>
        <taxon>Vertebrata</taxon>
        <taxon>Euteleostomi</taxon>
        <taxon>Amphibia</taxon>
        <taxon>Batrachia</taxon>
        <taxon>Caudata</taxon>
        <taxon>Salamandroidea</taxon>
        <taxon>Salamandridae</taxon>
        <taxon>Pleurodelinae</taxon>
        <taxon>Pleurodeles</taxon>
    </lineage>
</organism>
<dbReference type="EMBL" id="JANPWB010000006">
    <property type="protein sequence ID" value="KAJ1182165.1"/>
    <property type="molecule type" value="Genomic_DNA"/>
</dbReference>
<reference evidence="1" key="1">
    <citation type="journal article" date="2022" name="bioRxiv">
        <title>Sequencing and chromosome-scale assembly of the giantPleurodeles waltlgenome.</title>
        <authorList>
            <person name="Brown T."/>
            <person name="Elewa A."/>
            <person name="Iarovenko S."/>
            <person name="Subramanian E."/>
            <person name="Araus A.J."/>
            <person name="Petzold A."/>
            <person name="Susuki M."/>
            <person name="Suzuki K.-i.T."/>
            <person name="Hayashi T."/>
            <person name="Toyoda A."/>
            <person name="Oliveira C."/>
            <person name="Osipova E."/>
            <person name="Leigh N.D."/>
            <person name="Simon A."/>
            <person name="Yun M.H."/>
        </authorList>
    </citation>
    <scope>NUCLEOTIDE SEQUENCE</scope>
    <source>
        <strain evidence="1">20211129_DDA</strain>
        <tissue evidence="1">Liver</tissue>
    </source>
</reference>
<dbReference type="AlphaFoldDB" id="A0AAV7U053"/>
<dbReference type="Proteomes" id="UP001066276">
    <property type="component" value="Chromosome 3_2"/>
</dbReference>